<keyword evidence="4" id="KW-1185">Reference proteome</keyword>
<accession>L8GP40</accession>
<evidence type="ECO:0000256" key="1">
    <source>
        <dbReference type="ARBA" id="ARBA00023002"/>
    </source>
</evidence>
<dbReference type="CDD" id="cd05288">
    <property type="entry name" value="PGDH"/>
    <property type="match status" value="1"/>
</dbReference>
<gene>
    <name evidence="3" type="ORF">ACA1_380950</name>
</gene>
<sequence>MNGDSNTKVLLVKRPGTGMPDASLFKIVEEPIPEPADGQFVVKNVYLSLDPAMRGWMNDVKSYIAPVKLGDVMRGQTVGQVIASKNPKFRVGDLVSGIGGWQKYAVADGKRGGWEKLVPGFAPTLFLGVLGGTGITAYFGLLRVGLPKAGETVLVSGAAGAVGSVVGQIAKIKGCRVVGIAGSDEKCKWLVDELGFDAVVNYKGKSADQLNDEIRQACPKGVDVFFDNVGGDILDVALKRIRKGARIVICGAISQYNAAQTKGPANYLSLLVHSARMEGFVLFDYIPEYPLAIRELGQWVKEGKLKYAEEVVEGLERAPEYLNMLFTGANKGKLIVKLADEPAQFAQARL</sequence>
<dbReference type="OMA" id="EEKCRYA"/>
<dbReference type="SUPFAM" id="SSF50129">
    <property type="entry name" value="GroES-like"/>
    <property type="match status" value="1"/>
</dbReference>
<proteinExistence type="predicted"/>
<dbReference type="InterPro" id="IPR013149">
    <property type="entry name" value="ADH-like_C"/>
</dbReference>
<dbReference type="GO" id="GO:0016628">
    <property type="term" value="F:oxidoreductase activity, acting on the CH-CH group of donors, NAD or NADP as acceptor"/>
    <property type="evidence" value="ECO:0007669"/>
    <property type="project" value="InterPro"/>
</dbReference>
<feature type="domain" description="Enoyl reductase (ER)" evidence="2">
    <location>
        <begin position="18"/>
        <end position="336"/>
    </location>
</feature>
<organism evidence="3 4">
    <name type="scientific">Acanthamoeba castellanii (strain ATCC 30010 / Neff)</name>
    <dbReference type="NCBI Taxonomy" id="1257118"/>
    <lineage>
        <taxon>Eukaryota</taxon>
        <taxon>Amoebozoa</taxon>
        <taxon>Discosea</taxon>
        <taxon>Longamoebia</taxon>
        <taxon>Centramoebida</taxon>
        <taxon>Acanthamoebidae</taxon>
        <taxon>Acanthamoeba</taxon>
    </lineage>
</organism>
<name>L8GP40_ACACF</name>
<dbReference type="InterPro" id="IPR041694">
    <property type="entry name" value="ADH_N_2"/>
</dbReference>
<dbReference type="Proteomes" id="UP000011083">
    <property type="component" value="Unassembled WGS sequence"/>
</dbReference>
<dbReference type="Pfam" id="PF00107">
    <property type="entry name" value="ADH_zinc_N"/>
    <property type="match status" value="1"/>
</dbReference>
<dbReference type="InterPro" id="IPR020843">
    <property type="entry name" value="ER"/>
</dbReference>
<dbReference type="InterPro" id="IPR045010">
    <property type="entry name" value="MDR_fam"/>
</dbReference>
<dbReference type="OrthoDB" id="809632at2759"/>
<dbReference type="Gene3D" id="3.90.180.10">
    <property type="entry name" value="Medium-chain alcohol dehydrogenases, catalytic domain"/>
    <property type="match status" value="1"/>
</dbReference>
<evidence type="ECO:0000259" key="2">
    <source>
        <dbReference type="SMART" id="SM00829"/>
    </source>
</evidence>
<dbReference type="FunFam" id="3.40.50.720:FF:000121">
    <property type="entry name" value="Prostaglandin reductase 2"/>
    <property type="match status" value="1"/>
</dbReference>
<dbReference type="PANTHER" id="PTHR43205">
    <property type="entry name" value="PROSTAGLANDIN REDUCTASE"/>
    <property type="match status" value="1"/>
</dbReference>
<evidence type="ECO:0000313" key="4">
    <source>
        <dbReference type="Proteomes" id="UP000011083"/>
    </source>
</evidence>
<dbReference type="InterPro" id="IPR011032">
    <property type="entry name" value="GroES-like_sf"/>
</dbReference>
<reference evidence="3 4" key="1">
    <citation type="journal article" date="2013" name="Genome Biol.">
        <title>Genome of Acanthamoeba castellanii highlights extensive lateral gene transfer and early evolution of tyrosine kinase signaling.</title>
        <authorList>
            <person name="Clarke M."/>
            <person name="Lohan A.J."/>
            <person name="Liu B."/>
            <person name="Lagkouvardos I."/>
            <person name="Roy S."/>
            <person name="Zafar N."/>
            <person name="Bertelli C."/>
            <person name="Schilde C."/>
            <person name="Kianianmomeni A."/>
            <person name="Burglin T.R."/>
            <person name="Frech C."/>
            <person name="Turcotte B."/>
            <person name="Kopec K.O."/>
            <person name="Synnott J.M."/>
            <person name="Choo C."/>
            <person name="Paponov I."/>
            <person name="Finkler A."/>
            <person name="Soon Heng Tan C."/>
            <person name="Hutchins A.P."/>
            <person name="Weinmeier T."/>
            <person name="Rattei T."/>
            <person name="Chu J.S."/>
            <person name="Gimenez G."/>
            <person name="Irimia M."/>
            <person name="Rigden D.J."/>
            <person name="Fitzpatrick D.A."/>
            <person name="Lorenzo-Morales J."/>
            <person name="Bateman A."/>
            <person name="Chiu C.H."/>
            <person name="Tang P."/>
            <person name="Hegemann P."/>
            <person name="Fromm H."/>
            <person name="Raoult D."/>
            <person name="Greub G."/>
            <person name="Miranda-Saavedra D."/>
            <person name="Chen N."/>
            <person name="Nash P."/>
            <person name="Ginger M.L."/>
            <person name="Horn M."/>
            <person name="Schaap P."/>
            <person name="Caler L."/>
            <person name="Loftus B."/>
        </authorList>
    </citation>
    <scope>NUCLEOTIDE SEQUENCE [LARGE SCALE GENOMIC DNA]</scope>
    <source>
        <strain evidence="3 4">Neff</strain>
    </source>
</reference>
<dbReference type="SMART" id="SM00829">
    <property type="entry name" value="PKS_ER"/>
    <property type="match status" value="1"/>
</dbReference>
<dbReference type="EMBL" id="KB008053">
    <property type="protein sequence ID" value="ELR14418.1"/>
    <property type="molecule type" value="Genomic_DNA"/>
</dbReference>
<dbReference type="RefSeq" id="XP_004336431.1">
    <property type="nucleotide sequence ID" value="XM_004336383.1"/>
</dbReference>
<dbReference type="PANTHER" id="PTHR43205:SF7">
    <property type="entry name" value="PROSTAGLANDIN REDUCTASE 1"/>
    <property type="match status" value="1"/>
</dbReference>
<dbReference type="VEuPathDB" id="AmoebaDB:ACA1_380950"/>
<dbReference type="InterPro" id="IPR036291">
    <property type="entry name" value="NAD(P)-bd_dom_sf"/>
</dbReference>
<dbReference type="KEGG" id="acan:ACA1_380950"/>
<keyword evidence="1" id="KW-0560">Oxidoreductase</keyword>
<dbReference type="GeneID" id="14915034"/>
<dbReference type="Gene3D" id="3.40.50.720">
    <property type="entry name" value="NAD(P)-binding Rossmann-like Domain"/>
    <property type="match status" value="1"/>
</dbReference>
<dbReference type="Pfam" id="PF16884">
    <property type="entry name" value="ADH_N_2"/>
    <property type="match status" value="1"/>
</dbReference>
<protein>
    <submittedName>
        <fullName evidence="3">Alcohol dehydrogenase, zinccontaining, putative</fullName>
    </submittedName>
</protein>
<dbReference type="SUPFAM" id="SSF51735">
    <property type="entry name" value="NAD(P)-binding Rossmann-fold domains"/>
    <property type="match status" value="1"/>
</dbReference>
<dbReference type="AlphaFoldDB" id="L8GP40"/>
<evidence type="ECO:0000313" key="3">
    <source>
        <dbReference type="EMBL" id="ELR14418.1"/>
    </source>
</evidence>